<dbReference type="InterPro" id="IPR032720">
    <property type="entry name" value="Cys_rich_CWC"/>
</dbReference>
<dbReference type="AlphaFoldDB" id="A0A4R7S0X2"/>
<dbReference type="EMBL" id="SOCA01000003">
    <property type="protein sequence ID" value="TDU71106.1"/>
    <property type="molecule type" value="Genomic_DNA"/>
</dbReference>
<protein>
    <submittedName>
        <fullName evidence="1">Cysteine-rich CWC</fullName>
    </submittedName>
</protein>
<keyword evidence="2" id="KW-1185">Reference proteome</keyword>
<dbReference type="OrthoDB" id="9800168at2"/>
<name>A0A4R7S0X2_9BACT</name>
<proteinExistence type="predicted"/>
<evidence type="ECO:0000313" key="1">
    <source>
        <dbReference type="EMBL" id="TDU71106.1"/>
    </source>
</evidence>
<evidence type="ECO:0000313" key="2">
    <source>
        <dbReference type="Proteomes" id="UP000295662"/>
    </source>
</evidence>
<sequence>MSHNYAKHDIVPCQLCSQTFVCLCNRAADCPCAQVNLSPDEAQWIGWQTGGDCICIACLKKMRQDAKTALE</sequence>
<gene>
    <name evidence="1" type="ORF">EI77_02224</name>
</gene>
<dbReference type="Proteomes" id="UP000295662">
    <property type="component" value="Unassembled WGS sequence"/>
</dbReference>
<dbReference type="Pfam" id="PF14375">
    <property type="entry name" value="Cys_rich_CWC"/>
    <property type="match status" value="1"/>
</dbReference>
<accession>A0A4R7S0X2</accession>
<reference evidence="1 2" key="1">
    <citation type="submission" date="2019-03" db="EMBL/GenBank/DDBJ databases">
        <title>Genomic Encyclopedia of Archaeal and Bacterial Type Strains, Phase II (KMG-II): from individual species to whole genera.</title>
        <authorList>
            <person name="Goeker M."/>
        </authorList>
    </citation>
    <scope>NUCLEOTIDE SEQUENCE [LARGE SCALE GENOMIC DNA]</scope>
    <source>
        <strain evidence="1 2">ATCC 25309</strain>
    </source>
</reference>
<comment type="caution">
    <text evidence="1">The sequence shown here is derived from an EMBL/GenBank/DDBJ whole genome shotgun (WGS) entry which is preliminary data.</text>
</comment>
<dbReference type="RefSeq" id="WP_133795292.1">
    <property type="nucleotide sequence ID" value="NZ_SOCA01000003.1"/>
</dbReference>
<organism evidence="1 2">
    <name type="scientific">Prosthecobacter fusiformis</name>
    <dbReference type="NCBI Taxonomy" id="48464"/>
    <lineage>
        <taxon>Bacteria</taxon>
        <taxon>Pseudomonadati</taxon>
        <taxon>Verrucomicrobiota</taxon>
        <taxon>Verrucomicrobiia</taxon>
        <taxon>Verrucomicrobiales</taxon>
        <taxon>Verrucomicrobiaceae</taxon>
        <taxon>Prosthecobacter</taxon>
    </lineage>
</organism>